<organism evidence="1">
    <name type="scientific">marine sediment metagenome</name>
    <dbReference type="NCBI Taxonomy" id="412755"/>
    <lineage>
        <taxon>unclassified sequences</taxon>
        <taxon>metagenomes</taxon>
        <taxon>ecological metagenomes</taxon>
    </lineage>
</organism>
<protein>
    <submittedName>
        <fullName evidence="1">Uncharacterized protein</fullName>
    </submittedName>
</protein>
<feature type="non-terminal residue" evidence="1">
    <location>
        <position position="1"/>
    </location>
</feature>
<accession>A0A0F9GB93</accession>
<evidence type="ECO:0000313" key="1">
    <source>
        <dbReference type="EMBL" id="KKL60452.1"/>
    </source>
</evidence>
<comment type="caution">
    <text evidence="1">The sequence shown here is derived from an EMBL/GenBank/DDBJ whole genome shotgun (WGS) entry which is preliminary data.</text>
</comment>
<gene>
    <name evidence="1" type="ORF">LCGC14_2205230</name>
</gene>
<sequence>QTVLVDAAGKAEAELERLLRDAPRDSEIQGFMAEHVEIGL</sequence>
<proteinExistence type="predicted"/>
<dbReference type="AlphaFoldDB" id="A0A0F9GB93"/>
<name>A0A0F9GB93_9ZZZZ</name>
<dbReference type="EMBL" id="LAZR01029141">
    <property type="protein sequence ID" value="KKL60452.1"/>
    <property type="molecule type" value="Genomic_DNA"/>
</dbReference>
<reference evidence="1" key="1">
    <citation type="journal article" date="2015" name="Nature">
        <title>Complex archaea that bridge the gap between prokaryotes and eukaryotes.</title>
        <authorList>
            <person name="Spang A."/>
            <person name="Saw J.H."/>
            <person name="Jorgensen S.L."/>
            <person name="Zaremba-Niedzwiedzka K."/>
            <person name="Martijn J."/>
            <person name="Lind A.E."/>
            <person name="van Eijk R."/>
            <person name="Schleper C."/>
            <person name="Guy L."/>
            <person name="Ettema T.J."/>
        </authorList>
    </citation>
    <scope>NUCLEOTIDE SEQUENCE</scope>
</reference>